<dbReference type="RefSeq" id="WP_181495005.1">
    <property type="nucleotide sequence ID" value="NZ_CP032152.1"/>
</dbReference>
<evidence type="ECO:0000313" key="2">
    <source>
        <dbReference type="EMBL" id="AXY68394.1"/>
    </source>
</evidence>
<accession>A0A3B7MG42</accession>
<sequence length="117" mass="13307">MADFQEQLQRLQEQLQRAQARANELPQLIPEPPPPPVDAEAPEWADERARIEARVRSETSVAALQAQLIAALLENERLRRALEAERQHHARTREGLITALGDALETLKQRRRSPNPP</sequence>
<reference evidence="3" key="1">
    <citation type="submission" date="2018-09" db="EMBL/GenBank/DDBJ databases">
        <title>Complete genome sequence of thermophilic cyanobacteria strain Thermosynechococcus elongatus PKUAC-SCTE542.</title>
        <authorList>
            <person name="Liang Y."/>
            <person name="Tang J."/>
            <person name="Daroch M."/>
        </authorList>
    </citation>
    <scope>NUCLEOTIDE SEQUENCE [LARGE SCALE GENOMIC DNA]</scope>
    <source>
        <strain evidence="3">E542</strain>
    </source>
</reference>
<proteinExistence type="predicted"/>
<dbReference type="EMBL" id="CP032152">
    <property type="protein sequence ID" value="AXY68394.1"/>
    <property type="molecule type" value="Genomic_DNA"/>
</dbReference>
<dbReference type="Proteomes" id="UP000261812">
    <property type="component" value="Chromosome"/>
</dbReference>
<keyword evidence="3" id="KW-1185">Reference proteome</keyword>
<dbReference type="KEGG" id="tsq:D3A95_10890"/>
<feature type="compositionally biased region" description="Low complexity" evidence="1">
    <location>
        <begin position="1"/>
        <end position="22"/>
    </location>
</feature>
<feature type="region of interest" description="Disordered" evidence="1">
    <location>
        <begin position="1"/>
        <end position="41"/>
    </location>
</feature>
<gene>
    <name evidence="2" type="ORF">D3A95_10890</name>
</gene>
<protein>
    <submittedName>
        <fullName evidence="2">Uncharacterized protein</fullName>
    </submittedName>
</protein>
<evidence type="ECO:0000256" key="1">
    <source>
        <dbReference type="SAM" id="MobiDB-lite"/>
    </source>
</evidence>
<organism evidence="2 3">
    <name type="scientific">Thermosynechococcus sichuanensis E542</name>
    <dbReference type="NCBI Taxonomy" id="2016101"/>
    <lineage>
        <taxon>Bacteria</taxon>
        <taxon>Bacillati</taxon>
        <taxon>Cyanobacteriota</taxon>
        <taxon>Cyanophyceae</taxon>
        <taxon>Acaryochloridales</taxon>
        <taxon>Thermosynechococcaceae</taxon>
        <taxon>Thermosynechococcus</taxon>
        <taxon>Thermosynechococcus sichuanensis</taxon>
    </lineage>
</organism>
<evidence type="ECO:0000313" key="3">
    <source>
        <dbReference type="Proteomes" id="UP000261812"/>
    </source>
</evidence>
<name>A0A3B7MG42_9CYAN</name>
<dbReference type="AlphaFoldDB" id="A0A3B7MG42"/>